<dbReference type="SUPFAM" id="SSF88713">
    <property type="entry name" value="Glycoside hydrolase/deacetylase"/>
    <property type="match status" value="1"/>
</dbReference>
<keyword evidence="2" id="KW-0479">Metal-binding</keyword>
<accession>A0A3N0V6A1</accession>
<dbReference type="GO" id="GO:0046872">
    <property type="term" value="F:metal ion binding"/>
    <property type="evidence" value="ECO:0007669"/>
    <property type="project" value="UniProtKB-KW"/>
</dbReference>
<evidence type="ECO:0000313" key="7">
    <source>
        <dbReference type="Proteomes" id="UP000275137"/>
    </source>
</evidence>
<evidence type="ECO:0000256" key="3">
    <source>
        <dbReference type="ARBA" id="ARBA00022801"/>
    </source>
</evidence>
<dbReference type="Gene3D" id="3.20.20.370">
    <property type="entry name" value="Glycoside hydrolase/deacetylase"/>
    <property type="match status" value="1"/>
</dbReference>
<dbReference type="InterPro" id="IPR011330">
    <property type="entry name" value="Glyco_hydro/deAcase_b/a-brl"/>
</dbReference>
<dbReference type="InterPro" id="IPR006879">
    <property type="entry name" value="YdjC-like"/>
</dbReference>
<keyword evidence="4" id="KW-0460">Magnesium</keyword>
<comment type="cofactor">
    <cofactor evidence="1">
        <name>Mg(2+)</name>
        <dbReference type="ChEBI" id="CHEBI:18420"/>
    </cofactor>
</comment>
<dbReference type="EMBL" id="RJVP01000001">
    <property type="protein sequence ID" value="ROH88243.1"/>
    <property type="molecule type" value="Genomic_DNA"/>
</dbReference>
<evidence type="ECO:0000256" key="1">
    <source>
        <dbReference type="ARBA" id="ARBA00001946"/>
    </source>
</evidence>
<protein>
    <submittedName>
        <fullName evidence="6">ChbG/HpnK family deacetylase</fullName>
    </submittedName>
</protein>
<dbReference type="GO" id="GO:0016787">
    <property type="term" value="F:hydrolase activity"/>
    <property type="evidence" value="ECO:0007669"/>
    <property type="project" value="UniProtKB-KW"/>
</dbReference>
<comment type="caution">
    <text evidence="6">The sequence shown here is derived from an EMBL/GenBank/DDBJ whole genome shotgun (WGS) entry which is preliminary data.</text>
</comment>
<gene>
    <name evidence="6" type="ORF">ED236_01895</name>
</gene>
<dbReference type="Pfam" id="PF04794">
    <property type="entry name" value="YdjC"/>
    <property type="match status" value="1"/>
</dbReference>
<evidence type="ECO:0000256" key="5">
    <source>
        <dbReference type="ARBA" id="ARBA00023277"/>
    </source>
</evidence>
<keyword evidence="7" id="KW-1185">Reference proteome</keyword>
<evidence type="ECO:0000313" key="6">
    <source>
        <dbReference type="EMBL" id="ROH88243.1"/>
    </source>
</evidence>
<reference evidence="6 7" key="1">
    <citation type="submission" date="2018-10" db="EMBL/GenBank/DDBJ databases">
        <authorList>
            <person name="Chen W.-M."/>
        </authorList>
    </citation>
    <scope>NUCLEOTIDE SEQUENCE [LARGE SCALE GENOMIC DNA]</scope>
    <source>
        <strain evidence="6 7">H-5</strain>
    </source>
</reference>
<dbReference type="PANTHER" id="PTHR31609:SF1">
    <property type="entry name" value="CARBOHYDRATE DEACETYLASE"/>
    <property type="match status" value="1"/>
</dbReference>
<dbReference type="GO" id="GO:0019213">
    <property type="term" value="F:deacetylase activity"/>
    <property type="evidence" value="ECO:0007669"/>
    <property type="project" value="TreeGrafter"/>
</dbReference>
<name>A0A3N0V6A1_9PROT</name>
<dbReference type="CDD" id="cd10807">
    <property type="entry name" value="YdjC_like_3"/>
    <property type="match status" value="1"/>
</dbReference>
<organism evidence="6 7">
    <name type="scientific">Pseudomethylobacillus aquaticus</name>
    <dbReference type="NCBI Taxonomy" id="2676064"/>
    <lineage>
        <taxon>Bacteria</taxon>
        <taxon>Pseudomonadati</taxon>
        <taxon>Pseudomonadota</taxon>
        <taxon>Betaproteobacteria</taxon>
        <taxon>Nitrosomonadales</taxon>
        <taxon>Methylophilaceae</taxon>
        <taxon>Pseudomethylobacillus</taxon>
    </lineage>
</organism>
<sequence>MKAADSNQALMAMQALVISADDYAQNAAIDAGILRLIALGKLSATSCLTLSPRWPQAAQQLAQYRSRADVGLHLDFTQYVQPLHMPLAQLIRSSLLRRLPASAVRNSILQQLQRFEDATGHAPDYIDGHQHVHQLPQIRTELVAILQQRYAKEHRPWLRLARPDWKDGVKAGVIRLLGAAALEQAAQQAGIACSQRLLGVYGFGQASSYLPRLQRALDQASDQKGTRGLTNGLVVLMCHPATSEQDDRNDSIQADRRQEYNDLLHYDLEAALASRQLRLLRGTDYFRV</sequence>
<keyword evidence="5" id="KW-0119">Carbohydrate metabolism</keyword>
<keyword evidence="3" id="KW-0378">Hydrolase</keyword>
<evidence type="ECO:0000256" key="2">
    <source>
        <dbReference type="ARBA" id="ARBA00022723"/>
    </source>
</evidence>
<dbReference type="GO" id="GO:0005975">
    <property type="term" value="P:carbohydrate metabolic process"/>
    <property type="evidence" value="ECO:0007669"/>
    <property type="project" value="InterPro"/>
</dbReference>
<dbReference type="PANTHER" id="PTHR31609">
    <property type="entry name" value="YDJC DEACETYLASE FAMILY MEMBER"/>
    <property type="match status" value="1"/>
</dbReference>
<proteinExistence type="predicted"/>
<evidence type="ECO:0000256" key="4">
    <source>
        <dbReference type="ARBA" id="ARBA00022842"/>
    </source>
</evidence>
<dbReference type="Proteomes" id="UP000275137">
    <property type="component" value="Unassembled WGS sequence"/>
</dbReference>
<dbReference type="AlphaFoldDB" id="A0A3N0V6A1"/>